<organism evidence="1 2">
    <name type="scientific">Virgibacillus tibetensis</name>
    <dbReference type="NCBI Taxonomy" id="3042313"/>
    <lineage>
        <taxon>Bacteria</taxon>
        <taxon>Bacillati</taxon>
        <taxon>Bacillota</taxon>
        <taxon>Bacilli</taxon>
        <taxon>Bacillales</taxon>
        <taxon>Bacillaceae</taxon>
        <taxon>Virgibacillus</taxon>
    </lineage>
</organism>
<dbReference type="Proteomes" id="UP001335737">
    <property type="component" value="Unassembled WGS sequence"/>
</dbReference>
<evidence type="ECO:0000313" key="1">
    <source>
        <dbReference type="EMBL" id="MEC5425320.1"/>
    </source>
</evidence>
<comment type="caution">
    <text evidence="1">The sequence shown here is derived from an EMBL/GenBank/DDBJ whole genome shotgun (WGS) entry which is preliminary data.</text>
</comment>
<proteinExistence type="predicted"/>
<reference evidence="1 2" key="1">
    <citation type="journal article" date="2024" name="Int. J. Syst. Evol. Microbiol.">
        <title>Virgibacillus tibetensis sp. nov., isolated from salt lake on the Tibetan Plateau of China.</title>
        <authorList>
            <person name="Phurbu D."/>
            <person name="Liu Z.-X."/>
            <person name="Wang R."/>
            <person name="Zheng Y.-Y."/>
            <person name="Liu H.-C."/>
            <person name="Zhou Y.-G."/>
            <person name="Yu Y.-J."/>
            <person name="Li A.-H."/>
        </authorList>
    </citation>
    <scope>NUCLEOTIDE SEQUENCE [LARGE SCALE GENOMIC DNA]</scope>
    <source>
        <strain evidence="1 2">C22-A2</strain>
    </source>
</reference>
<name>A0ABU6KJA9_9BACI</name>
<gene>
    <name evidence="1" type="ORF">QGM71_17705</name>
</gene>
<evidence type="ECO:0000313" key="2">
    <source>
        <dbReference type="Proteomes" id="UP001335737"/>
    </source>
</evidence>
<sequence>MVVLLKDGELLAVGDTRLLVNEAYIRKANMHLPIIFRTFKMVPELLTDSSSKRAGSTSIIV</sequence>
<keyword evidence="2" id="KW-1185">Reference proteome</keyword>
<protein>
    <submittedName>
        <fullName evidence="1">Uncharacterized protein</fullName>
    </submittedName>
</protein>
<accession>A0ABU6KJA9</accession>
<dbReference type="EMBL" id="JARZFX010000013">
    <property type="protein sequence ID" value="MEC5425320.1"/>
    <property type="molecule type" value="Genomic_DNA"/>
</dbReference>